<dbReference type="AlphaFoldDB" id="A0A2I1M559"/>
<comment type="caution">
    <text evidence="8">The sequence shown here is derived from an EMBL/GenBank/DDBJ whole genome shotgun (WGS) entry which is preliminary data.</text>
</comment>
<evidence type="ECO:0000256" key="5">
    <source>
        <dbReference type="ARBA" id="ARBA00022989"/>
    </source>
</evidence>
<feature type="transmembrane region" description="Helical" evidence="7">
    <location>
        <begin position="380"/>
        <end position="401"/>
    </location>
</feature>
<dbReference type="Proteomes" id="UP000234335">
    <property type="component" value="Unassembled WGS sequence"/>
</dbReference>
<feature type="transmembrane region" description="Helical" evidence="7">
    <location>
        <begin position="20"/>
        <end position="41"/>
    </location>
</feature>
<feature type="transmembrane region" description="Helical" evidence="7">
    <location>
        <begin position="53"/>
        <end position="73"/>
    </location>
</feature>
<sequence>MQIDKKLFTKEYKDLFWPLLVEQIFLTLIGNFNVFLFSLFNDQMVAAIGISDQLLNIFAMITNIVVLGASILIIQNAEKSRLTYVKSILKESVILNAVLAILIVIAVFLFNKNLLMLMQTPRELLEETSIYIKIVSISIIFLAMTSLILGCLRAFGFVKIAVKVSVTNTLLVILGNSIIVIFNLGGISNIALATLISRLLGMLLTLFTLKKYIPELFDLKKELRKIPLKKEILSLGIPSAMEQISYNFSQTIITAIIASLGTIAVSSKIYTQTITSFIFSIGVAAGVAGNLVIGNLYRNKNYDQIKYFAVRNANRISLIAAAVNLILALFGQFLVRIFTDNPEIIKIVRELLFFQILLDPMRVANEVLVNSLNVLKDVKFPVIVGIITTYALVIPLSYLFVKKLGFDISYVWLVFILDESLRRFILTKRFKSKRWIKKVDYNDEK</sequence>
<evidence type="ECO:0000256" key="7">
    <source>
        <dbReference type="SAM" id="Phobius"/>
    </source>
</evidence>
<dbReference type="CDD" id="cd13134">
    <property type="entry name" value="MATE_like_8"/>
    <property type="match status" value="1"/>
</dbReference>
<proteinExistence type="predicted"/>
<dbReference type="InterPro" id="IPR047135">
    <property type="entry name" value="YsiQ"/>
</dbReference>
<evidence type="ECO:0000313" key="8">
    <source>
        <dbReference type="EMBL" id="PKZ15258.1"/>
    </source>
</evidence>
<feature type="transmembrane region" description="Helical" evidence="7">
    <location>
        <begin position="130"/>
        <end position="152"/>
    </location>
</feature>
<protein>
    <recommendedName>
        <fullName evidence="10">MATE family efflux transporter</fullName>
    </recommendedName>
</protein>
<dbReference type="RefSeq" id="WP_101540791.1">
    <property type="nucleotide sequence ID" value="NZ_CALTZC010000041.1"/>
</dbReference>
<dbReference type="EMBL" id="PKGS01000007">
    <property type="protein sequence ID" value="PKZ15258.1"/>
    <property type="molecule type" value="Genomic_DNA"/>
</dbReference>
<dbReference type="InterPro" id="IPR002528">
    <property type="entry name" value="MATE_fam"/>
</dbReference>
<dbReference type="Pfam" id="PF01554">
    <property type="entry name" value="MatE"/>
    <property type="match status" value="2"/>
</dbReference>
<evidence type="ECO:0000256" key="2">
    <source>
        <dbReference type="ARBA" id="ARBA00022448"/>
    </source>
</evidence>
<evidence type="ECO:0008006" key="10">
    <source>
        <dbReference type="Google" id="ProtNLM"/>
    </source>
</evidence>
<dbReference type="GO" id="GO:0015297">
    <property type="term" value="F:antiporter activity"/>
    <property type="evidence" value="ECO:0007669"/>
    <property type="project" value="InterPro"/>
</dbReference>
<evidence type="ECO:0000256" key="4">
    <source>
        <dbReference type="ARBA" id="ARBA00022692"/>
    </source>
</evidence>
<organism evidence="8 9">
    <name type="scientific">Anaerococcus octavius</name>
    <dbReference type="NCBI Taxonomy" id="54007"/>
    <lineage>
        <taxon>Bacteria</taxon>
        <taxon>Bacillati</taxon>
        <taxon>Bacillota</taxon>
        <taxon>Tissierellia</taxon>
        <taxon>Tissierellales</taxon>
        <taxon>Peptoniphilaceae</taxon>
        <taxon>Anaerococcus</taxon>
    </lineage>
</organism>
<feature type="transmembrane region" description="Helical" evidence="7">
    <location>
        <begin position="164"/>
        <end position="184"/>
    </location>
</feature>
<dbReference type="GO" id="GO:0042910">
    <property type="term" value="F:xenobiotic transmembrane transporter activity"/>
    <property type="evidence" value="ECO:0007669"/>
    <property type="project" value="InterPro"/>
</dbReference>
<dbReference type="PANTHER" id="PTHR42925:SF1">
    <property type="entry name" value="VIRULENCE FACTOR MVIN"/>
    <property type="match status" value="1"/>
</dbReference>
<accession>A0A2I1M559</accession>
<dbReference type="GO" id="GO:0005886">
    <property type="term" value="C:plasma membrane"/>
    <property type="evidence" value="ECO:0007669"/>
    <property type="project" value="UniProtKB-SubCell"/>
</dbReference>
<keyword evidence="3" id="KW-1003">Cell membrane</keyword>
<feature type="transmembrane region" description="Helical" evidence="7">
    <location>
        <begin position="318"/>
        <end position="339"/>
    </location>
</feature>
<keyword evidence="9" id="KW-1185">Reference proteome</keyword>
<gene>
    <name evidence="8" type="ORF">CYJ34_08180</name>
</gene>
<dbReference type="InterPro" id="IPR048279">
    <property type="entry name" value="MdtK-like"/>
</dbReference>
<name>A0A2I1M559_9FIRM</name>
<evidence type="ECO:0000256" key="1">
    <source>
        <dbReference type="ARBA" id="ARBA00004651"/>
    </source>
</evidence>
<feature type="transmembrane region" description="Helical" evidence="7">
    <location>
        <begin position="93"/>
        <end position="110"/>
    </location>
</feature>
<feature type="transmembrane region" description="Helical" evidence="7">
    <location>
        <begin position="251"/>
        <end position="271"/>
    </location>
</feature>
<keyword evidence="4 7" id="KW-0812">Transmembrane</keyword>
<evidence type="ECO:0000256" key="3">
    <source>
        <dbReference type="ARBA" id="ARBA00022475"/>
    </source>
</evidence>
<keyword evidence="5 7" id="KW-1133">Transmembrane helix</keyword>
<reference evidence="8 9" key="1">
    <citation type="submission" date="2017-12" db="EMBL/GenBank/DDBJ databases">
        <title>Phylogenetic diversity of female urinary microbiome.</title>
        <authorList>
            <person name="Thomas-White K."/>
            <person name="Wolfe A.J."/>
        </authorList>
    </citation>
    <scope>NUCLEOTIDE SEQUENCE [LARGE SCALE GENOMIC DNA]</scope>
    <source>
        <strain evidence="8 9">UMB0119</strain>
    </source>
</reference>
<evidence type="ECO:0000313" key="9">
    <source>
        <dbReference type="Proteomes" id="UP000234335"/>
    </source>
</evidence>
<comment type="subcellular location">
    <subcellularLocation>
        <location evidence="1">Cell membrane</location>
        <topology evidence="1">Multi-pass membrane protein</topology>
    </subcellularLocation>
</comment>
<feature type="transmembrane region" description="Helical" evidence="7">
    <location>
        <begin position="277"/>
        <end position="297"/>
    </location>
</feature>
<keyword evidence="2" id="KW-0813">Transport</keyword>
<dbReference type="PANTHER" id="PTHR42925">
    <property type="entry name" value="MULTIDRUG AND TOXIN EFFLUX PROTEIN MATE FAMILY"/>
    <property type="match status" value="1"/>
</dbReference>
<keyword evidence="6 7" id="KW-0472">Membrane</keyword>
<dbReference type="PIRSF" id="PIRSF006603">
    <property type="entry name" value="DinF"/>
    <property type="match status" value="1"/>
</dbReference>
<evidence type="ECO:0000256" key="6">
    <source>
        <dbReference type="ARBA" id="ARBA00023136"/>
    </source>
</evidence>